<gene>
    <name evidence="1" type="ORF">VCR5J5_1090056</name>
</gene>
<name>A0A822MM61_9VIBR</name>
<accession>A0A822MM61</accession>
<evidence type="ECO:0000313" key="1">
    <source>
        <dbReference type="EMBL" id="CDS94072.1"/>
    </source>
</evidence>
<organism evidence="1 2">
    <name type="scientific">Vibrio crassostreae</name>
    <dbReference type="NCBI Taxonomy" id="246167"/>
    <lineage>
        <taxon>Bacteria</taxon>
        <taxon>Pseudomonadati</taxon>
        <taxon>Pseudomonadota</taxon>
        <taxon>Gammaproteobacteria</taxon>
        <taxon>Vibrionales</taxon>
        <taxon>Vibrionaceae</taxon>
        <taxon>Vibrio</taxon>
    </lineage>
</organism>
<dbReference type="EMBL" id="CCJV01000012">
    <property type="protein sequence ID" value="CDS94072.1"/>
    <property type="molecule type" value="Genomic_DNA"/>
</dbReference>
<evidence type="ECO:0000313" key="2">
    <source>
        <dbReference type="Proteomes" id="UP000049495"/>
    </source>
</evidence>
<comment type="caution">
    <text evidence="1">The sequence shown here is derived from an EMBL/GenBank/DDBJ whole genome shotgun (WGS) entry which is preliminary data.</text>
</comment>
<dbReference type="AlphaFoldDB" id="A0A822MM61"/>
<sequence>MVTLYSTSHKKLFAVSYEYLFSFTAARQFWIHTRFPLQPSIHLNGTSLPKIVLTSESFV</sequence>
<proteinExistence type="predicted"/>
<protein>
    <submittedName>
        <fullName evidence="1">Uncharacterized protein</fullName>
    </submittedName>
</protein>
<dbReference type="Proteomes" id="UP000049495">
    <property type="component" value="Unassembled WGS sequence"/>
</dbReference>
<reference evidence="2" key="1">
    <citation type="submission" date="2014-06" db="EMBL/GenBank/DDBJ databases">
        <authorList>
            <person name="Le Roux Frederique"/>
        </authorList>
    </citation>
    <scope>NUCLEOTIDE SEQUENCE [LARGE SCALE GENOMIC DNA]</scope>
    <source>
        <strain evidence="2">J5-5</strain>
    </source>
</reference>